<dbReference type="AlphaFoldDB" id="A0AAX3BAK7"/>
<organism evidence="15 16">
    <name type="scientific">Thermospira aquatica</name>
    <dbReference type="NCBI Taxonomy" id="2828656"/>
    <lineage>
        <taxon>Bacteria</taxon>
        <taxon>Pseudomonadati</taxon>
        <taxon>Spirochaetota</taxon>
        <taxon>Spirochaetia</taxon>
        <taxon>Brevinematales</taxon>
        <taxon>Thermospiraceae</taxon>
        <taxon>Thermospira</taxon>
    </lineage>
</organism>
<evidence type="ECO:0000256" key="13">
    <source>
        <dbReference type="PIRSR" id="PIRSR001415-5"/>
    </source>
</evidence>
<evidence type="ECO:0000313" key="15">
    <source>
        <dbReference type="EMBL" id="URA09221.1"/>
    </source>
</evidence>
<feature type="active site" description="Schiff-base intermediate with substrate" evidence="10">
    <location>
        <position position="185"/>
    </location>
</feature>
<dbReference type="GO" id="GO:0005829">
    <property type="term" value="C:cytosol"/>
    <property type="evidence" value="ECO:0007669"/>
    <property type="project" value="TreeGrafter"/>
</dbReference>
<comment type="pathway">
    <text evidence="1">Porphyrin-containing compound metabolism; protoporphyrin-IX biosynthesis; coproporphyrinogen-III from 5-aminolevulinate: step 1/4.</text>
</comment>
<keyword evidence="12" id="KW-0479">Metal-binding</keyword>
<dbReference type="KEGG" id="taqu:KDW03_06860"/>
<evidence type="ECO:0000256" key="6">
    <source>
        <dbReference type="ARBA" id="ARBA00023239"/>
    </source>
</evidence>
<dbReference type="GO" id="GO:0004655">
    <property type="term" value="F:porphobilinogen synthase activity"/>
    <property type="evidence" value="ECO:0007669"/>
    <property type="project" value="UniProtKB-EC"/>
</dbReference>
<evidence type="ECO:0000313" key="16">
    <source>
        <dbReference type="Proteomes" id="UP001056539"/>
    </source>
</evidence>
<name>A0AAX3BAK7_9SPIR</name>
<dbReference type="SMART" id="SM01004">
    <property type="entry name" value="ALAD"/>
    <property type="match status" value="1"/>
</dbReference>
<evidence type="ECO:0000256" key="5">
    <source>
        <dbReference type="ARBA" id="ARBA00023133"/>
    </source>
</evidence>
<reference evidence="15" key="1">
    <citation type="submission" date="2021-04" db="EMBL/GenBank/DDBJ databases">
        <authorList>
            <person name="Postec A."/>
        </authorList>
    </citation>
    <scope>NUCLEOTIDE SEQUENCE</scope>
    <source>
        <strain evidence="15">F1F22</strain>
    </source>
</reference>
<dbReference type="EC" id="4.2.1.24" evidence="3"/>
<dbReference type="GO" id="GO:0008270">
    <property type="term" value="F:zinc ion binding"/>
    <property type="evidence" value="ECO:0007669"/>
    <property type="project" value="TreeGrafter"/>
</dbReference>
<evidence type="ECO:0000256" key="12">
    <source>
        <dbReference type="PIRSR" id="PIRSR001415-3"/>
    </source>
</evidence>
<evidence type="ECO:0000256" key="9">
    <source>
        <dbReference type="ARBA" id="ARBA00047651"/>
    </source>
</evidence>
<dbReference type="SUPFAM" id="SSF51569">
    <property type="entry name" value="Aldolase"/>
    <property type="match status" value="1"/>
</dbReference>
<dbReference type="Pfam" id="PF00490">
    <property type="entry name" value="ALAD"/>
    <property type="match status" value="1"/>
</dbReference>
<dbReference type="InterPro" id="IPR001731">
    <property type="entry name" value="ALAD"/>
</dbReference>
<keyword evidence="5" id="KW-0350">Heme biosynthesis</keyword>
<accession>A0AAX3BAK7</accession>
<evidence type="ECO:0000256" key="8">
    <source>
        <dbReference type="ARBA" id="ARBA00032837"/>
    </source>
</evidence>
<evidence type="ECO:0000256" key="2">
    <source>
        <dbReference type="ARBA" id="ARBA00008055"/>
    </source>
</evidence>
<proteinExistence type="inferred from homology"/>
<comment type="similarity">
    <text evidence="2 14">Belongs to the ALAD family.</text>
</comment>
<feature type="binding site" evidence="12">
    <location>
        <position position="117"/>
    </location>
    <ligand>
        <name>Zn(2+)</name>
        <dbReference type="ChEBI" id="CHEBI:29105"/>
        <note>catalytic</note>
    </ligand>
</feature>
<evidence type="ECO:0000256" key="1">
    <source>
        <dbReference type="ARBA" id="ARBA00004694"/>
    </source>
</evidence>
<feature type="active site" description="Schiff-base intermediate with substrate" evidence="10">
    <location>
        <position position="238"/>
    </location>
</feature>
<dbReference type="Gene3D" id="3.20.20.70">
    <property type="entry name" value="Aldolase class I"/>
    <property type="match status" value="1"/>
</dbReference>
<sequence length="317" mass="36414">MFKRFRDRRKDPATRLKFQETFLSREDFILPLFIVSGRKRKEAIVSLKNISRMSIDYTIEYIKKLQEKGLRSILLFGVPDKKGIEQAYDEEGIIQTAIREIKQSLQNIEIITDVCLCSYTEDGHCHIGENDATCEILAKIALSHAKAGADVVAPSDMMDGRVYYIRKTLNEHGFVHIPILSYSAKYASNFYGPFREIAKSTPKYGDRKTYQLNYANVEEAMEEIEADIDEGATMIMIKPALSYLDIIHRAKERFTVPIYAYNVSGEYAAINFLVENHLAKEEIVYEVLLSIKRAGASKIVTYFTPWILEELDEYQSL</sequence>
<dbReference type="PIRSF" id="PIRSF001415">
    <property type="entry name" value="Porphbilin_synth"/>
    <property type="match status" value="1"/>
</dbReference>
<dbReference type="Proteomes" id="UP001056539">
    <property type="component" value="Chromosome"/>
</dbReference>
<dbReference type="GO" id="GO:0006783">
    <property type="term" value="P:heme biosynthetic process"/>
    <property type="evidence" value="ECO:0007669"/>
    <property type="project" value="UniProtKB-KW"/>
</dbReference>
<evidence type="ECO:0000256" key="10">
    <source>
        <dbReference type="PIRSR" id="PIRSR001415-1"/>
    </source>
</evidence>
<dbReference type="PANTHER" id="PTHR11458">
    <property type="entry name" value="DELTA-AMINOLEVULINIC ACID DEHYDRATASE"/>
    <property type="match status" value="1"/>
</dbReference>
<comment type="catalytic activity">
    <reaction evidence="9">
        <text>2 5-aminolevulinate = porphobilinogen + 2 H2O + H(+)</text>
        <dbReference type="Rhea" id="RHEA:24064"/>
        <dbReference type="ChEBI" id="CHEBI:15377"/>
        <dbReference type="ChEBI" id="CHEBI:15378"/>
        <dbReference type="ChEBI" id="CHEBI:58126"/>
        <dbReference type="ChEBI" id="CHEBI:356416"/>
        <dbReference type="EC" id="4.2.1.24"/>
    </reaction>
</comment>
<feature type="binding site" evidence="13">
    <location>
        <position position="223"/>
    </location>
    <ligand>
        <name>Mg(2+)</name>
        <dbReference type="ChEBI" id="CHEBI:18420"/>
    </ligand>
</feature>
<evidence type="ECO:0000256" key="11">
    <source>
        <dbReference type="PIRSR" id="PIRSR001415-2"/>
    </source>
</evidence>
<reference evidence="15" key="2">
    <citation type="submission" date="2022-06" db="EMBL/GenBank/DDBJ databases">
        <title>Thermospira aquatica gen. nov., sp. nov.</title>
        <authorList>
            <person name="Ben Ali Gam Z."/>
            <person name="Labat M."/>
        </authorList>
    </citation>
    <scope>NUCLEOTIDE SEQUENCE</scope>
    <source>
        <strain evidence="15">F1F22</strain>
    </source>
</reference>
<evidence type="ECO:0000256" key="7">
    <source>
        <dbReference type="ARBA" id="ARBA00023244"/>
    </source>
</evidence>
<keyword evidence="7" id="KW-0627">Porphyrin biosynthesis</keyword>
<keyword evidence="12" id="KW-0862">Zinc</keyword>
<dbReference type="RefSeq" id="WP_271434347.1">
    <property type="nucleotide sequence ID" value="NZ_CP073355.1"/>
</dbReference>
<feature type="binding site" evidence="11">
    <location>
        <position position="195"/>
    </location>
    <ligand>
        <name>5-aminolevulinate</name>
        <dbReference type="ChEBI" id="CHEBI:356416"/>
        <label>1</label>
    </ligand>
</feature>
<dbReference type="NCBIfam" id="NF006762">
    <property type="entry name" value="PRK09283.1"/>
    <property type="match status" value="1"/>
</dbReference>
<dbReference type="EMBL" id="CP073355">
    <property type="protein sequence ID" value="URA09221.1"/>
    <property type="molecule type" value="Genomic_DNA"/>
</dbReference>
<evidence type="ECO:0000256" key="14">
    <source>
        <dbReference type="RuleBase" id="RU004161"/>
    </source>
</evidence>
<feature type="binding site" evidence="11">
    <location>
        <position position="302"/>
    </location>
    <ligand>
        <name>5-aminolevulinate</name>
        <dbReference type="ChEBI" id="CHEBI:356416"/>
        <label>2</label>
    </ligand>
</feature>
<feature type="binding site" evidence="11">
    <location>
        <position position="207"/>
    </location>
    <ligand>
        <name>5-aminolevulinate</name>
        <dbReference type="ChEBI" id="CHEBI:356416"/>
        <label>1</label>
    </ligand>
</feature>
<evidence type="ECO:0000256" key="4">
    <source>
        <dbReference type="ARBA" id="ARBA00020771"/>
    </source>
</evidence>
<feature type="binding site" evidence="11">
    <location>
        <position position="264"/>
    </location>
    <ligand>
        <name>5-aminolevulinate</name>
        <dbReference type="ChEBI" id="CHEBI:356416"/>
        <label>2</label>
    </ligand>
</feature>
<feature type="binding site" evidence="12">
    <location>
        <position position="125"/>
    </location>
    <ligand>
        <name>Zn(2+)</name>
        <dbReference type="ChEBI" id="CHEBI:29105"/>
        <note>catalytic</note>
    </ligand>
</feature>
<feature type="binding site" evidence="12">
    <location>
        <position position="115"/>
    </location>
    <ligand>
        <name>Zn(2+)</name>
        <dbReference type="ChEBI" id="CHEBI:29105"/>
        <note>catalytic</note>
    </ligand>
</feature>
<keyword evidence="16" id="KW-1185">Reference proteome</keyword>
<dbReference type="InterPro" id="IPR013785">
    <property type="entry name" value="Aldolase_TIM"/>
</dbReference>
<dbReference type="PRINTS" id="PR00144">
    <property type="entry name" value="DALDHYDRTASE"/>
</dbReference>
<keyword evidence="13" id="KW-0460">Magnesium</keyword>
<evidence type="ECO:0000256" key="3">
    <source>
        <dbReference type="ARBA" id="ARBA00012053"/>
    </source>
</evidence>
<dbReference type="PANTHER" id="PTHR11458:SF0">
    <property type="entry name" value="DELTA-AMINOLEVULINIC ACID DEHYDRATASE"/>
    <property type="match status" value="1"/>
</dbReference>
<keyword evidence="6 15" id="KW-0456">Lyase</keyword>
<protein>
    <recommendedName>
        <fullName evidence="4">Delta-aminolevulinic acid dehydratase</fullName>
        <ecNumber evidence="3">4.2.1.24</ecNumber>
    </recommendedName>
    <alternativeName>
        <fullName evidence="8">Porphobilinogen synthase</fullName>
    </alternativeName>
</protein>
<gene>
    <name evidence="15" type="primary">hemB</name>
    <name evidence="15" type="ORF">KDW03_06860</name>
</gene>